<accession>A0ABN8IIU1</accession>
<feature type="region of interest" description="Disordered" evidence="1">
    <location>
        <begin position="38"/>
        <end position="64"/>
    </location>
</feature>
<dbReference type="Proteomes" id="UP000837857">
    <property type="component" value="Chromosome 22"/>
</dbReference>
<name>A0ABN8IIU1_9NEOP</name>
<feature type="compositionally biased region" description="Basic residues" evidence="1">
    <location>
        <begin position="47"/>
        <end position="56"/>
    </location>
</feature>
<dbReference type="EMBL" id="OW152834">
    <property type="protein sequence ID" value="CAH2055991.1"/>
    <property type="molecule type" value="Genomic_DNA"/>
</dbReference>
<feature type="non-terminal residue" evidence="2">
    <location>
        <position position="119"/>
    </location>
</feature>
<sequence>MAPLGKRAGPCARRESSAAYNIKRQRIAPHVLLPNLEPGAARDELKRRQHQRTRIRSSREPRGVWEGRRPRVGVTLCARGIVRERSVKPKPLRYVTYEIHIKLVSEEVIAGLGYATPAH</sequence>
<organism evidence="2 3">
    <name type="scientific">Iphiclides podalirius</name>
    <name type="common">scarce swallowtail</name>
    <dbReference type="NCBI Taxonomy" id="110791"/>
    <lineage>
        <taxon>Eukaryota</taxon>
        <taxon>Metazoa</taxon>
        <taxon>Ecdysozoa</taxon>
        <taxon>Arthropoda</taxon>
        <taxon>Hexapoda</taxon>
        <taxon>Insecta</taxon>
        <taxon>Pterygota</taxon>
        <taxon>Neoptera</taxon>
        <taxon>Endopterygota</taxon>
        <taxon>Lepidoptera</taxon>
        <taxon>Glossata</taxon>
        <taxon>Ditrysia</taxon>
        <taxon>Papilionoidea</taxon>
        <taxon>Papilionidae</taxon>
        <taxon>Papilioninae</taxon>
        <taxon>Iphiclides</taxon>
    </lineage>
</organism>
<evidence type="ECO:0000256" key="1">
    <source>
        <dbReference type="SAM" id="MobiDB-lite"/>
    </source>
</evidence>
<evidence type="ECO:0000313" key="3">
    <source>
        <dbReference type="Proteomes" id="UP000837857"/>
    </source>
</evidence>
<proteinExistence type="predicted"/>
<evidence type="ECO:0000313" key="2">
    <source>
        <dbReference type="EMBL" id="CAH2055991.1"/>
    </source>
</evidence>
<gene>
    <name evidence="2" type="ORF">IPOD504_LOCUS9273</name>
</gene>
<reference evidence="2" key="1">
    <citation type="submission" date="2022-03" db="EMBL/GenBank/DDBJ databases">
        <authorList>
            <person name="Martin H S."/>
        </authorList>
    </citation>
    <scope>NUCLEOTIDE SEQUENCE</scope>
</reference>
<keyword evidence="3" id="KW-1185">Reference proteome</keyword>
<protein>
    <submittedName>
        <fullName evidence="2">Uncharacterized protein</fullName>
    </submittedName>
</protein>